<dbReference type="InterPro" id="IPR013762">
    <property type="entry name" value="Integrase-like_cat_sf"/>
</dbReference>
<dbReference type="Proteomes" id="UP000217648">
    <property type="component" value="Unassembled WGS sequence"/>
</dbReference>
<dbReference type="GO" id="GO:0015074">
    <property type="term" value="P:DNA integration"/>
    <property type="evidence" value="ECO:0007669"/>
    <property type="project" value="InterPro"/>
</dbReference>
<name>A0A2A5MBM0_9ENTR</name>
<keyword evidence="1" id="KW-0233">DNA recombination</keyword>
<dbReference type="InterPro" id="IPR011010">
    <property type="entry name" value="DNA_brk_join_enz"/>
</dbReference>
<reference evidence="2 3" key="1">
    <citation type="submission" date="2017-09" db="EMBL/GenBank/DDBJ databases">
        <title>Mdr eskape-Ghana.</title>
        <authorList>
            <person name="Agyepong N."/>
            <person name="Janice J."/>
            <person name="Samuelsen O."/>
            <person name="Owusu-Ofori A."/>
            <person name="Sundsfjord A."/>
            <person name="Essack S."/>
            <person name="Pedersen T."/>
        </authorList>
    </citation>
    <scope>NUCLEOTIDE SEQUENCE [LARGE SCALE GENOMIC DNA]</scope>
    <source>
        <strain evidence="2 3">46</strain>
    </source>
</reference>
<dbReference type="Gene3D" id="1.10.443.10">
    <property type="entry name" value="Intergrase catalytic core"/>
    <property type="match status" value="1"/>
</dbReference>
<dbReference type="AlphaFoldDB" id="A0A2A5MBM0"/>
<dbReference type="GO" id="GO:0003677">
    <property type="term" value="F:DNA binding"/>
    <property type="evidence" value="ECO:0007669"/>
    <property type="project" value="InterPro"/>
</dbReference>
<evidence type="ECO:0000313" key="3">
    <source>
        <dbReference type="Proteomes" id="UP000217648"/>
    </source>
</evidence>
<protein>
    <submittedName>
        <fullName evidence="2">Integrase</fullName>
    </submittedName>
</protein>
<dbReference type="SUPFAM" id="SSF56349">
    <property type="entry name" value="DNA breaking-rejoining enzymes"/>
    <property type="match status" value="1"/>
</dbReference>
<sequence length="295" mass="32430">MAKFASAARQAAGVIKPLQGNILRSVGTVRNYEQGLTRVAEWMKANRINHGDLRTLTPAQAITYLEQRGEQVGQKTLDMERQAIQAMMIHVTQTLPAGEHLPVVKSEQAQILSSRAYSPDQVVLIAAAQQPANALATAIALAAGLRAHELLTLAPRQERAPDPRPAADSKFAGREGVIYTVQGKGGLVREVLIPSPLAERLEHVRLASPVRVTDRGVFYQSQYAIGGGQRWSNAFSAASMRTLGWSRGAHGVRHSYAQQRMQELQKLGLVRDMALRTVSQEMGHFRPEITETYLR</sequence>
<gene>
    <name evidence="2" type="ORF">CP911_28525</name>
</gene>
<evidence type="ECO:0000256" key="1">
    <source>
        <dbReference type="ARBA" id="ARBA00023172"/>
    </source>
</evidence>
<organism evidence="2 3">
    <name type="scientific">Klebsiella quasipneumoniae</name>
    <dbReference type="NCBI Taxonomy" id="1463165"/>
    <lineage>
        <taxon>Bacteria</taxon>
        <taxon>Pseudomonadati</taxon>
        <taxon>Pseudomonadota</taxon>
        <taxon>Gammaproteobacteria</taxon>
        <taxon>Enterobacterales</taxon>
        <taxon>Enterobacteriaceae</taxon>
        <taxon>Klebsiella/Raoultella group</taxon>
        <taxon>Klebsiella</taxon>
        <taxon>Klebsiella pneumoniae complex</taxon>
    </lineage>
</organism>
<comment type="caution">
    <text evidence="2">The sequence shown here is derived from an EMBL/GenBank/DDBJ whole genome shotgun (WGS) entry which is preliminary data.</text>
</comment>
<proteinExistence type="predicted"/>
<evidence type="ECO:0000313" key="2">
    <source>
        <dbReference type="EMBL" id="PCM58266.1"/>
    </source>
</evidence>
<dbReference type="RefSeq" id="WP_096834055.1">
    <property type="nucleotide sequence ID" value="NZ_JARWHX010000017.1"/>
</dbReference>
<accession>A0A2A5MBM0</accession>
<dbReference type="GO" id="GO:0006310">
    <property type="term" value="P:DNA recombination"/>
    <property type="evidence" value="ECO:0007669"/>
    <property type="project" value="UniProtKB-KW"/>
</dbReference>
<dbReference type="EMBL" id="NXHG01000051">
    <property type="protein sequence ID" value="PCM58266.1"/>
    <property type="molecule type" value="Genomic_DNA"/>
</dbReference>